<sequence>MDTLKSLMFAMADTITYQVAEQVKKAMDATGSAQPVPVGEPPIDRKAGHPFSSWNMAERCDRLPLRRQGGRPAEEPIARSAQGKTAVSATASTPYATHSRRTAWFEEHEQTSQPIRKYCEFHEQNGHTTTECRELKKALHELADKAQIDRATIPTARAGPRSAPPRNEEYSTEVVATIAGGYAEEITWTA</sequence>
<evidence type="ECO:0000313" key="3">
    <source>
        <dbReference type="Proteomes" id="UP001153076"/>
    </source>
</evidence>
<protein>
    <submittedName>
        <fullName evidence="2">Uncharacterized protein</fullName>
    </submittedName>
</protein>
<dbReference type="AlphaFoldDB" id="A0A9Q1KCP1"/>
<evidence type="ECO:0000256" key="1">
    <source>
        <dbReference type="SAM" id="MobiDB-lite"/>
    </source>
</evidence>
<evidence type="ECO:0000313" key="2">
    <source>
        <dbReference type="EMBL" id="KAJ8441080.1"/>
    </source>
</evidence>
<accession>A0A9Q1KCP1</accession>
<dbReference type="Proteomes" id="UP001153076">
    <property type="component" value="Unassembled WGS sequence"/>
</dbReference>
<feature type="compositionally biased region" description="Polar residues" evidence="1">
    <location>
        <begin position="82"/>
        <end position="95"/>
    </location>
</feature>
<name>A0A9Q1KCP1_9CARY</name>
<gene>
    <name evidence="2" type="ORF">Cgig2_020371</name>
</gene>
<keyword evidence="3" id="KW-1185">Reference proteome</keyword>
<organism evidence="2 3">
    <name type="scientific">Carnegiea gigantea</name>
    <dbReference type="NCBI Taxonomy" id="171969"/>
    <lineage>
        <taxon>Eukaryota</taxon>
        <taxon>Viridiplantae</taxon>
        <taxon>Streptophyta</taxon>
        <taxon>Embryophyta</taxon>
        <taxon>Tracheophyta</taxon>
        <taxon>Spermatophyta</taxon>
        <taxon>Magnoliopsida</taxon>
        <taxon>eudicotyledons</taxon>
        <taxon>Gunneridae</taxon>
        <taxon>Pentapetalae</taxon>
        <taxon>Caryophyllales</taxon>
        <taxon>Cactineae</taxon>
        <taxon>Cactaceae</taxon>
        <taxon>Cactoideae</taxon>
        <taxon>Echinocereeae</taxon>
        <taxon>Carnegiea</taxon>
    </lineage>
</organism>
<reference evidence="2" key="1">
    <citation type="submission" date="2022-04" db="EMBL/GenBank/DDBJ databases">
        <title>Carnegiea gigantea Genome sequencing and assembly v2.</title>
        <authorList>
            <person name="Copetti D."/>
            <person name="Sanderson M.J."/>
            <person name="Burquez A."/>
            <person name="Wojciechowski M.F."/>
        </authorList>
    </citation>
    <scope>NUCLEOTIDE SEQUENCE</scope>
    <source>
        <strain evidence="2">SGP5-SGP5p</strain>
        <tissue evidence="2">Aerial part</tissue>
    </source>
</reference>
<feature type="region of interest" description="Disordered" evidence="1">
    <location>
        <begin position="67"/>
        <end position="95"/>
    </location>
</feature>
<comment type="caution">
    <text evidence="2">The sequence shown here is derived from an EMBL/GenBank/DDBJ whole genome shotgun (WGS) entry which is preliminary data.</text>
</comment>
<dbReference type="EMBL" id="JAKOGI010000177">
    <property type="protein sequence ID" value="KAJ8441080.1"/>
    <property type="molecule type" value="Genomic_DNA"/>
</dbReference>
<proteinExistence type="predicted"/>